<organism evidence="9 10">
    <name type="scientific">Xenoophorus captivus</name>
    <dbReference type="NCBI Taxonomy" id="1517983"/>
    <lineage>
        <taxon>Eukaryota</taxon>
        <taxon>Metazoa</taxon>
        <taxon>Chordata</taxon>
        <taxon>Craniata</taxon>
        <taxon>Vertebrata</taxon>
        <taxon>Euteleostomi</taxon>
        <taxon>Actinopterygii</taxon>
        <taxon>Neopterygii</taxon>
        <taxon>Teleostei</taxon>
        <taxon>Neoteleostei</taxon>
        <taxon>Acanthomorphata</taxon>
        <taxon>Ovalentaria</taxon>
        <taxon>Atherinomorphae</taxon>
        <taxon>Cyprinodontiformes</taxon>
        <taxon>Goodeidae</taxon>
        <taxon>Xenoophorus</taxon>
    </lineage>
</organism>
<name>A0ABV0SBP1_9TELE</name>
<feature type="transmembrane region" description="Helical" evidence="7">
    <location>
        <begin position="71"/>
        <end position="90"/>
    </location>
</feature>
<evidence type="ECO:0000313" key="9">
    <source>
        <dbReference type="EMBL" id="MEQ2217929.1"/>
    </source>
</evidence>
<feature type="domain" description="G-protein coupled receptors family 1 profile" evidence="8">
    <location>
        <begin position="50"/>
        <end position="85"/>
    </location>
</feature>
<gene>
    <name evidence="9" type="ORF">XENOCAPTIV_026316</name>
</gene>
<keyword evidence="5 7" id="KW-0472">Membrane</keyword>
<dbReference type="PRINTS" id="PR00237">
    <property type="entry name" value="GPCRRHODOPSN"/>
</dbReference>
<keyword evidence="6" id="KW-0675">Receptor</keyword>
<evidence type="ECO:0000313" key="10">
    <source>
        <dbReference type="Proteomes" id="UP001434883"/>
    </source>
</evidence>
<evidence type="ECO:0000256" key="6">
    <source>
        <dbReference type="ARBA" id="ARBA00023170"/>
    </source>
</evidence>
<dbReference type="PROSITE" id="PS50262">
    <property type="entry name" value="G_PROTEIN_RECEP_F1_2"/>
    <property type="match status" value="1"/>
</dbReference>
<keyword evidence="10" id="KW-1185">Reference proteome</keyword>
<dbReference type="InterPro" id="IPR017452">
    <property type="entry name" value="GPCR_Rhodpsn_7TM"/>
</dbReference>
<dbReference type="PANTHER" id="PTHR24241:SF20">
    <property type="entry name" value="VASOPRESSIN V2 RECEPTOR"/>
    <property type="match status" value="1"/>
</dbReference>
<proteinExistence type="predicted"/>
<comment type="caution">
    <text evidence="9">The sequence shown here is derived from an EMBL/GenBank/DDBJ whole genome shotgun (WGS) entry which is preliminary data.</text>
</comment>
<accession>A0ABV0SBP1</accession>
<feature type="transmembrane region" description="Helical" evidence="7">
    <location>
        <begin position="37"/>
        <end position="59"/>
    </location>
</feature>
<dbReference type="Gene3D" id="1.20.1070.10">
    <property type="entry name" value="Rhodopsin 7-helix transmembrane proteins"/>
    <property type="match status" value="1"/>
</dbReference>
<dbReference type="InterPro" id="IPR000276">
    <property type="entry name" value="GPCR_Rhodpsn"/>
</dbReference>
<evidence type="ECO:0000256" key="3">
    <source>
        <dbReference type="ARBA" id="ARBA00022692"/>
    </source>
</evidence>
<evidence type="ECO:0000256" key="7">
    <source>
        <dbReference type="SAM" id="Phobius"/>
    </source>
</evidence>
<feature type="transmembrane region" description="Helical" evidence="7">
    <location>
        <begin position="115"/>
        <end position="136"/>
    </location>
</feature>
<protein>
    <recommendedName>
        <fullName evidence="8">G-protein coupled receptors family 1 profile domain-containing protein</fullName>
    </recommendedName>
</protein>
<reference evidence="9 10" key="1">
    <citation type="submission" date="2021-06" db="EMBL/GenBank/DDBJ databases">
        <authorList>
            <person name="Palmer J.M."/>
        </authorList>
    </citation>
    <scope>NUCLEOTIDE SEQUENCE [LARGE SCALE GENOMIC DNA]</scope>
    <source>
        <strain evidence="9 10">XC_2019</strain>
        <tissue evidence="9">Muscle</tissue>
    </source>
</reference>
<evidence type="ECO:0000256" key="2">
    <source>
        <dbReference type="ARBA" id="ARBA00022475"/>
    </source>
</evidence>
<evidence type="ECO:0000256" key="1">
    <source>
        <dbReference type="ARBA" id="ARBA00004651"/>
    </source>
</evidence>
<dbReference type="PANTHER" id="PTHR24241">
    <property type="entry name" value="NEUROPEPTIDE RECEPTOR-RELATED G-PROTEIN COUPLED RECEPTOR"/>
    <property type="match status" value="1"/>
</dbReference>
<comment type="subcellular location">
    <subcellularLocation>
        <location evidence="1">Cell membrane</location>
        <topology evidence="1">Multi-pass membrane protein</topology>
    </subcellularLocation>
</comment>
<sequence>MVTETYRSSDWSAFSETPRGTNITELERDPLLAVAEVVVLAVILLLALIGNGLVLVVLLKRRQHHSPLHQFMLNLCVADLVVALFQVFIFSRSEVAPGVYECWGHFAQSWGLKAYVTWMALAIFIIPVLIITFCQVKKAGPQLKRC</sequence>
<evidence type="ECO:0000256" key="5">
    <source>
        <dbReference type="ARBA" id="ARBA00023136"/>
    </source>
</evidence>
<dbReference type="Proteomes" id="UP001434883">
    <property type="component" value="Unassembled WGS sequence"/>
</dbReference>
<evidence type="ECO:0000259" key="8">
    <source>
        <dbReference type="PROSITE" id="PS50262"/>
    </source>
</evidence>
<evidence type="ECO:0000256" key="4">
    <source>
        <dbReference type="ARBA" id="ARBA00022989"/>
    </source>
</evidence>
<dbReference type="SUPFAM" id="SSF81321">
    <property type="entry name" value="Family A G protein-coupled receptor-like"/>
    <property type="match status" value="1"/>
</dbReference>
<keyword evidence="2" id="KW-1003">Cell membrane</keyword>
<dbReference type="EMBL" id="JAHRIN010076272">
    <property type="protein sequence ID" value="MEQ2217929.1"/>
    <property type="molecule type" value="Genomic_DNA"/>
</dbReference>
<keyword evidence="3 7" id="KW-0812">Transmembrane</keyword>
<keyword evidence="4 7" id="KW-1133">Transmembrane helix</keyword>